<comment type="caution">
    <text evidence="3">The sequence shown here is derived from an EMBL/GenBank/DDBJ whole genome shotgun (WGS) entry which is preliminary data.</text>
</comment>
<evidence type="ECO:0000256" key="1">
    <source>
        <dbReference type="SAM" id="Coils"/>
    </source>
</evidence>
<dbReference type="InterPro" id="IPR027417">
    <property type="entry name" value="P-loop_NTPase"/>
</dbReference>
<dbReference type="AlphaFoldDB" id="A0A432ZTA9"/>
<evidence type="ECO:0000313" key="4">
    <source>
        <dbReference type="Proteomes" id="UP000287996"/>
    </source>
</evidence>
<evidence type="ECO:0000259" key="2">
    <source>
        <dbReference type="Pfam" id="PF13476"/>
    </source>
</evidence>
<dbReference type="Gene3D" id="3.40.50.300">
    <property type="entry name" value="P-loop containing nucleotide triphosphate hydrolases"/>
    <property type="match status" value="2"/>
</dbReference>
<gene>
    <name evidence="3" type="ORF">CWI84_02885</name>
</gene>
<dbReference type="GO" id="GO:0006302">
    <property type="term" value="P:double-strand break repair"/>
    <property type="evidence" value="ECO:0007669"/>
    <property type="project" value="InterPro"/>
</dbReference>
<evidence type="ECO:0000313" key="3">
    <source>
        <dbReference type="EMBL" id="RUO81071.1"/>
    </source>
</evidence>
<organism evidence="3 4">
    <name type="scientific">Idiomarina tyrosinivorans</name>
    <dbReference type="NCBI Taxonomy" id="1445662"/>
    <lineage>
        <taxon>Bacteria</taxon>
        <taxon>Pseudomonadati</taxon>
        <taxon>Pseudomonadota</taxon>
        <taxon>Gammaproteobacteria</taxon>
        <taxon>Alteromonadales</taxon>
        <taxon>Idiomarinaceae</taxon>
        <taxon>Idiomarina</taxon>
    </lineage>
</organism>
<keyword evidence="4" id="KW-1185">Reference proteome</keyword>
<dbReference type="InterPro" id="IPR038729">
    <property type="entry name" value="Rad50/SbcC_AAA"/>
</dbReference>
<keyword evidence="1" id="KW-0175">Coiled coil</keyword>
<dbReference type="SUPFAM" id="SSF52540">
    <property type="entry name" value="P-loop containing nucleoside triphosphate hydrolases"/>
    <property type="match status" value="1"/>
</dbReference>
<dbReference type="GO" id="GO:0016887">
    <property type="term" value="F:ATP hydrolysis activity"/>
    <property type="evidence" value="ECO:0007669"/>
    <property type="project" value="InterPro"/>
</dbReference>
<dbReference type="EMBL" id="PIQH01000002">
    <property type="protein sequence ID" value="RUO81071.1"/>
    <property type="molecule type" value="Genomic_DNA"/>
</dbReference>
<accession>A0A432ZTA9</accession>
<dbReference type="PANTHER" id="PTHR32114">
    <property type="entry name" value="ABC TRANSPORTER ABCH.3"/>
    <property type="match status" value="1"/>
</dbReference>
<reference evidence="3 4" key="1">
    <citation type="journal article" date="2011" name="Front. Microbiol.">
        <title>Genomic signatures of strain selection and enhancement in Bacillus atrophaeus var. globigii, a historical biowarfare simulant.</title>
        <authorList>
            <person name="Gibbons H.S."/>
            <person name="Broomall S.M."/>
            <person name="McNew L.A."/>
            <person name="Daligault H."/>
            <person name="Chapman C."/>
            <person name="Bruce D."/>
            <person name="Karavis M."/>
            <person name="Krepps M."/>
            <person name="McGregor P.A."/>
            <person name="Hong C."/>
            <person name="Park K.H."/>
            <person name="Akmal A."/>
            <person name="Feldman A."/>
            <person name="Lin J.S."/>
            <person name="Chang W.E."/>
            <person name="Higgs B.W."/>
            <person name="Demirev P."/>
            <person name="Lindquist J."/>
            <person name="Liem A."/>
            <person name="Fochler E."/>
            <person name="Read T.D."/>
            <person name="Tapia R."/>
            <person name="Johnson S."/>
            <person name="Bishop-Lilly K.A."/>
            <person name="Detter C."/>
            <person name="Han C."/>
            <person name="Sozhamannan S."/>
            <person name="Rosenzweig C.N."/>
            <person name="Skowronski E.W."/>
        </authorList>
    </citation>
    <scope>NUCLEOTIDE SEQUENCE [LARGE SCALE GENOMIC DNA]</scope>
    <source>
        <strain evidence="3 4">CC-PW-9</strain>
    </source>
</reference>
<feature type="domain" description="Rad50/SbcC-type AAA" evidence="2">
    <location>
        <begin position="8"/>
        <end position="215"/>
    </location>
</feature>
<proteinExistence type="predicted"/>
<dbReference type="Pfam" id="PF13476">
    <property type="entry name" value="AAA_23"/>
    <property type="match status" value="1"/>
</dbReference>
<protein>
    <recommendedName>
        <fullName evidence="2">Rad50/SbcC-type AAA domain-containing protein</fullName>
    </recommendedName>
</protein>
<name>A0A432ZTA9_9GAMM</name>
<sequence>MTKMKLKKLELKNFRQFYGEQTVEFSTSKTKNVTLIHAENGVGKTAFLNAILWCLFETFTENFKDQHKLLNDSAKDEGLTTYFVAIDFIDEDERHYYAKRIYSGSTSKFMVYEIKNGQHTSEISNPNSFINSIIPKDMARYFFFQGEGLNSTSGKQGNSIVREAIRKILGFTVAEEALKDLKKIKQEFRNKANSADKTGDIRRLQTQIQAIEEEVSSSNSSLEKSQQAVEEFEEKVKKIDSILMSSNSETVKSLHRERTTLENNLVTEKQRLKDELTDRRKLIAKHSTVSFSQRLSKEALDFIKEEEYKGSIPAPFNQQLVKDIIDQAKCICGREVHPNSSEFNTIQNLLKQASNPELEQRVMRARAQLINLSGSVNESAREFKLNIERVGSSERRVEEIKDKLQEVSTKISGTKDITAIKRFEEDRLRLKSYLDQSHSDIGKYKQLLESAKKRLYATKEELKRLDTASGDLAYYRKTIDYIENIENYISQKLYDSEKSVEQNIILLVNNYLKKFVTKDYKAKLNQSTYDIRLVDRVGNTVPESDGENLLLGLTFISALIELSKQRKNASGQIFTPGAIAPFVIDAPFGVLDNKYKGNISKAIPEAVDQVIFLLSSSHWEGSVEDNIRDKVGREFNMVAEVSSPAESKQDIKLKIRGEEFDRVRYSCAVDRTIIEEVTVND</sequence>
<dbReference type="Proteomes" id="UP000287996">
    <property type="component" value="Unassembled WGS sequence"/>
</dbReference>
<feature type="coiled-coil region" evidence="1">
    <location>
        <begin position="171"/>
        <end position="271"/>
    </location>
</feature>
<dbReference type="PANTHER" id="PTHR32114:SF2">
    <property type="entry name" value="ABC TRANSPORTER ABCH.3"/>
    <property type="match status" value="1"/>
</dbReference>